<protein>
    <recommendedName>
        <fullName evidence="3">Bifunctional inhibitor/plant lipid transfer protein/seed storage helical domain-containing protein</fullName>
    </recommendedName>
</protein>
<dbReference type="GO" id="GO:0008289">
    <property type="term" value="F:lipid binding"/>
    <property type="evidence" value="ECO:0007669"/>
    <property type="project" value="InterPro"/>
</dbReference>
<feature type="domain" description="Bifunctional inhibitor/plant lipid transfer protein/seed storage helical" evidence="3">
    <location>
        <begin position="7"/>
        <end position="85"/>
    </location>
</feature>
<dbReference type="EMBL" id="JAYMYS010000008">
    <property type="protein sequence ID" value="KAK7384893.1"/>
    <property type="molecule type" value="Genomic_DNA"/>
</dbReference>
<dbReference type="Pfam" id="PF14368">
    <property type="entry name" value="LTP_2"/>
    <property type="match status" value="1"/>
</dbReference>
<dbReference type="Proteomes" id="UP001386955">
    <property type="component" value="Unassembled WGS sequence"/>
</dbReference>
<dbReference type="InterPro" id="IPR016140">
    <property type="entry name" value="Bifunc_inhib/LTP/seed_store"/>
</dbReference>
<dbReference type="Gene3D" id="1.10.110.10">
    <property type="entry name" value="Plant lipid-transfer and hydrophobic proteins"/>
    <property type="match status" value="2"/>
</dbReference>
<dbReference type="SUPFAM" id="SSF47699">
    <property type="entry name" value="Bifunctional inhibitor/lipid-transfer protein/seed storage 2S albumin"/>
    <property type="match status" value="2"/>
</dbReference>
<proteinExistence type="inferred from homology"/>
<dbReference type="GO" id="GO:0006869">
    <property type="term" value="P:lipid transport"/>
    <property type="evidence" value="ECO:0007669"/>
    <property type="project" value="InterPro"/>
</dbReference>
<dbReference type="InterPro" id="IPR000528">
    <property type="entry name" value="Plant_nsLTP"/>
</dbReference>
<comment type="similarity">
    <text evidence="1">Belongs to the plant LTP family.</text>
</comment>
<evidence type="ECO:0000256" key="1">
    <source>
        <dbReference type="ARBA" id="ARBA00009748"/>
    </source>
</evidence>
<dbReference type="PRINTS" id="PR00382">
    <property type="entry name" value="LIPIDTRNSFER"/>
</dbReference>
<dbReference type="PANTHER" id="PTHR33076">
    <property type="entry name" value="NON-SPECIFIC LIPID-TRANSFER PROTEIN 2-RELATED"/>
    <property type="match status" value="1"/>
</dbReference>
<reference evidence="4 5" key="1">
    <citation type="submission" date="2024-01" db="EMBL/GenBank/DDBJ databases">
        <title>The genomes of 5 underutilized Papilionoideae crops provide insights into root nodulation and disease resistanc.</title>
        <authorList>
            <person name="Jiang F."/>
        </authorList>
    </citation>
    <scope>NUCLEOTIDE SEQUENCE [LARGE SCALE GENOMIC DNA]</scope>
    <source>
        <strain evidence="4">DUOXIRENSHENG_FW03</strain>
        <tissue evidence="4">Leaves</tissue>
    </source>
</reference>
<evidence type="ECO:0000313" key="4">
    <source>
        <dbReference type="EMBL" id="KAK7384893.1"/>
    </source>
</evidence>
<evidence type="ECO:0000256" key="2">
    <source>
        <dbReference type="ARBA" id="ARBA00023157"/>
    </source>
</evidence>
<comment type="caution">
    <text evidence="4">The sequence shown here is derived from an EMBL/GenBank/DDBJ whole genome shotgun (WGS) entry which is preliminary data.</text>
</comment>
<dbReference type="CDD" id="cd01960">
    <property type="entry name" value="nsLTP1"/>
    <property type="match status" value="1"/>
</dbReference>
<evidence type="ECO:0000259" key="3">
    <source>
        <dbReference type="Pfam" id="PF14368"/>
    </source>
</evidence>
<name>A0AAN9RWV2_PSOTE</name>
<keyword evidence="2" id="KW-1015">Disulfide bond</keyword>
<accession>A0AAN9RWV2</accession>
<evidence type="ECO:0000313" key="5">
    <source>
        <dbReference type="Proteomes" id="UP001386955"/>
    </source>
</evidence>
<organism evidence="4 5">
    <name type="scientific">Psophocarpus tetragonolobus</name>
    <name type="common">Winged bean</name>
    <name type="synonym">Dolichos tetragonolobus</name>
    <dbReference type="NCBI Taxonomy" id="3891"/>
    <lineage>
        <taxon>Eukaryota</taxon>
        <taxon>Viridiplantae</taxon>
        <taxon>Streptophyta</taxon>
        <taxon>Embryophyta</taxon>
        <taxon>Tracheophyta</taxon>
        <taxon>Spermatophyta</taxon>
        <taxon>Magnoliopsida</taxon>
        <taxon>eudicotyledons</taxon>
        <taxon>Gunneridae</taxon>
        <taxon>Pentapetalae</taxon>
        <taxon>rosids</taxon>
        <taxon>fabids</taxon>
        <taxon>Fabales</taxon>
        <taxon>Fabaceae</taxon>
        <taxon>Papilionoideae</taxon>
        <taxon>50 kb inversion clade</taxon>
        <taxon>NPAAA clade</taxon>
        <taxon>indigoferoid/millettioid clade</taxon>
        <taxon>Phaseoleae</taxon>
        <taxon>Psophocarpus</taxon>
    </lineage>
</organism>
<gene>
    <name evidence="4" type="ORF">VNO78_30596</name>
</gene>
<sequence length="356" mass="38809">MATKPRNDFDCEVAKSSLHPCLDYITDQVDIPSNVCCNALTEVSSTLPTKEEQLHACECLMKQLAQIPDLDKYRIISMHKICGITMLFPNAKNFECSRGESLASRAFSGSDCVEASSSLSSATIDPSLRRCFCGEREVIVTSQSVRNPRRLFWGCPNWRHQPLIIQTPLCIFPYWVYNTSITISLPRTAIVGSGHIFSALAETATTASAYISFALGGTTLPGFVHPSYALVGTAITGFALSKTELFVCSELPPIVGSELRCSIGGTSHPFSALGIFEVVGSEQVKESVPDKEDQFVACECLANEVTQIPNENRAISLPELCGIEMDFPITKDFNIVAAFSKQKVGGGNSRIRRMDA</sequence>
<dbReference type="InterPro" id="IPR036312">
    <property type="entry name" value="Bifun_inhib/LTP/seed_sf"/>
</dbReference>
<dbReference type="AlphaFoldDB" id="A0AAN9RWV2"/>
<keyword evidence="5" id="KW-1185">Reference proteome</keyword>